<evidence type="ECO:0000256" key="9">
    <source>
        <dbReference type="HAMAP-Rule" id="MF_00208"/>
    </source>
</evidence>
<dbReference type="NCBIfam" id="NF001126">
    <property type="entry name" value="PRK00139.1-4"/>
    <property type="match status" value="1"/>
</dbReference>
<keyword evidence="3 9" id="KW-0436">Ligase</keyword>
<proteinExistence type="inferred from homology"/>
<dbReference type="GO" id="GO:0000287">
    <property type="term" value="F:magnesium ion binding"/>
    <property type="evidence" value="ECO:0007669"/>
    <property type="project" value="UniProtKB-UniRule"/>
</dbReference>
<comment type="function">
    <text evidence="9">Catalyzes the addition of meso-diaminopimelic acid to the nucleotide precursor UDP-N-acetylmuramoyl-L-alanyl-D-glutamate (UMAG) in the biosynthesis of bacterial cell-wall peptidoglycan.</text>
</comment>
<dbReference type="InterPro" id="IPR018109">
    <property type="entry name" value="Folylpolyglutamate_synth_CS"/>
</dbReference>
<feature type="binding site" evidence="9">
    <location>
        <position position="398"/>
    </location>
    <ligand>
        <name>meso-2,6-diaminopimelate</name>
        <dbReference type="ChEBI" id="CHEBI:57791"/>
    </ligand>
</feature>
<evidence type="ECO:0000256" key="4">
    <source>
        <dbReference type="ARBA" id="ARBA00022741"/>
    </source>
</evidence>
<dbReference type="GO" id="GO:0009252">
    <property type="term" value="P:peptidoglycan biosynthetic process"/>
    <property type="evidence" value="ECO:0007669"/>
    <property type="project" value="UniProtKB-UniRule"/>
</dbReference>
<dbReference type="SUPFAM" id="SSF63418">
    <property type="entry name" value="MurE/MurF N-terminal domain"/>
    <property type="match status" value="1"/>
</dbReference>
<evidence type="ECO:0000256" key="2">
    <source>
        <dbReference type="ARBA" id="ARBA00022490"/>
    </source>
</evidence>
<dbReference type="SUPFAM" id="SSF53244">
    <property type="entry name" value="MurD-like peptide ligases, peptide-binding domain"/>
    <property type="match status" value="1"/>
</dbReference>
<evidence type="ECO:0000256" key="6">
    <source>
        <dbReference type="ARBA" id="ARBA00022960"/>
    </source>
</evidence>
<keyword evidence="6 9" id="KW-0133">Cell shape</keyword>
<evidence type="ECO:0000256" key="1">
    <source>
        <dbReference type="ARBA" id="ARBA00005898"/>
    </source>
</evidence>
<feature type="binding site" evidence="9">
    <location>
        <position position="479"/>
    </location>
    <ligand>
        <name>meso-2,6-diaminopimelate</name>
        <dbReference type="ChEBI" id="CHEBI:57791"/>
    </ligand>
</feature>
<gene>
    <name evidence="9" type="primary">murE</name>
    <name evidence="13" type="ORF">HNQ40_001562</name>
</gene>
<comment type="pathway">
    <text evidence="9 10">Cell wall biogenesis; peptidoglycan biosynthesis.</text>
</comment>
<dbReference type="GO" id="GO:0008765">
    <property type="term" value="F:UDP-N-acetylmuramoylalanyl-D-glutamate-2,6-diaminopimelate ligase activity"/>
    <property type="evidence" value="ECO:0007669"/>
    <property type="project" value="UniProtKB-UniRule"/>
</dbReference>
<comment type="similarity">
    <text evidence="1 9">Belongs to the MurCDEF family. MurE subfamily.</text>
</comment>
<keyword evidence="5 9" id="KW-0067">ATP-binding</keyword>
<feature type="short sequence motif" description="Meso-diaminopimelate recognition motif" evidence="9">
    <location>
        <begin position="422"/>
        <end position="425"/>
    </location>
</feature>
<feature type="domain" description="Mur ligase central" evidence="12">
    <location>
        <begin position="114"/>
        <end position="320"/>
    </location>
</feature>
<dbReference type="Gene3D" id="3.90.190.20">
    <property type="entry name" value="Mur ligase, C-terminal domain"/>
    <property type="match status" value="1"/>
</dbReference>
<comment type="cofactor">
    <cofactor evidence="9">
        <name>Mg(2+)</name>
        <dbReference type="ChEBI" id="CHEBI:18420"/>
    </cofactor>
</comment>
<feature type="binding site" evidence="9">
    <location>
        <position position="193"/>
    </location>
    <ligand>
        <name>UDP-N-acetyl-alpha-D-muramoyl-L-alanyl-D-glutamate</name>
        <dbReference type="ChEBI" id="CHEBI:83900"/>
    </ligand>
</feature>
<evidence type="ECO:0000313" key="14">
    <source>
        <dbReference type="Proteomes" id="UP000541810"/>
    </source>
</evidence>
<dbReference type="SUPFAM" id="SSF53623">
    <property type="entry name" value="MurD-like peptide ligases, catalytic domain"/>
    <property type="match status" value="1"/>
</dbReference>
<dbReference type="EMBL" id="JACHGY010000001">
    <property type="protein sequence ID" value="MBB6429756.1"/>
    <property type="molecule type" value="Genomic_DNA"/>
</dbReference>
<dbReference type="RefSeq" id="WP_184677319.1">
    <property type="nucleotide sequence ID" value="NZ_JACHGY010000001.1"/>
</dbReference>
<dbReference type="EC" id="6.3.2.13" evidence="9"/>
<reference evidence="13 14" key="1">
    <citation type="submission" date="2020-08" db="EMBL/GenBank/DDBJ databases">
        <title>Genomic Encyclopedia of Type Strains, Phase IV (KMG-IV): sequencing the most valuable type-strain genomes for metagenomic binning, comparative biology and taxonomic classification.</title>
        <authorList>
            <person name="Goeker M."/>
        </authorList>
    </citation>
    <scope>NUCLEOTIDE SEQUENCE [LARGE SCALE GENOMIC DNA]</scope>
    <source>
        <strain evidence="13 14">DSM 103725</strain>
    </source>
</reference>
<dbReference type="Pfam" id="PF02875">
    <property type="entry name" value="Mur_ligase_C"/>
    <property type="match status" value="1"/>
</dbReference>
<evidence type="ECO:0000256" key="7">
    <source>
        <dbReference type="ARBA" id="ARBA00022984"/>
    </source>
</evidence>
<feature type="modified residue" description="N6-carboxylysine" evidence="9">
    <location>
        <position position="227"/>
    </location>
</feature>
<evidence type="ECO:0000256" key="10">
    <source>
        <dbReference type="RuleBase" id="RU004135"/>
    </source>
</evidence>
<evidence type="ECO:0000256" key="8">
    <source>
        <dbReference type="ARBA" id="ARBA00023316"/>
    </source>
</evidence>
<feature type="binding site" evidence="9">
    <location>
        <position position="187"/>
    </location>
    <ligand>
        <name>UDP-N-acetyl-alpha-D-muramoyl-L-alanyl-D-glutamate</name>
        <dbReference type="ChEBI" id="CHEBI:83900"/>
    </ligand>
</feature>
<dbReference type="PANTHER" id="PTHR23135:SF4">
    <property type="entry name" value="UDP-N-ACETYLMURAMOYL-L-ALANYL-D-GLUTAMATE--2,6-DIAMINOPIMELATE LIGASE MURE HOMOLOG, CHLOROPLASTIC"/>
    <property type="match status" value="1"/>
</dbReference>
<protein>
    <recommendedName>
        <fullName evidence="9">UDP-N-acetylmuramoyl-L-alanyl-D-glutamate--2,6-diaminopimelate ligase</fullName>
        <ecNumber evidence="9">6.3.2.13</ecNumber>
    </recommendedName>
    <alternativeName>
        <fullName evidence="9">Meso-A2pm-adding enzyme</fullName>
    </alternativeName>
    <alternativeName>
        <fullName evidence="9">Meso-diaminopimelate-adding enzyme</fullName>
    </alternativeName>
    <alternativeName>
        <fullName evidence="9">UDP-MurNAc-L-Ala-D-Glu:meso-diaminopimelate ligase</fullName>
    </alternativeName>
    <alternativeName>
        <fullName evidence="9">UDP-MurNAc-tripeptide synthetase</fullName>
    </alternativeName>
    <alternativeName>
        <fullName evidence="9">UDP-N-acetylmuramyl-tripeptide synthetase</fullName>
    </alternativeName>
</protein>
<name>A0A7X0H7X8_9BACT</name>
<dbReference type="GO" id="GO:0005737">
    <property type="term" value="C:cytoplasm"/>
    <property type="evidence" value="ECO:0007669"/>
    <property type="project" value="UniProtKB-SubCell"/>
</dbReference>
<keyword evidence="8 9" id="KW-0961">Cell wall biogenesis/degradation</keyword>
<comment type="subcellular location">
    <subcellularLocation>
        <location evidence="9 10">Cytoplasm</location>
    </subcellularLocation>
</comment>
<evidence type="ECO:0000259" key="11">
    <source>
        <dbReference type="Pfam" id="PF02875"/>
    </source>
</evidence>
<dbReference type="InterPro" id="IPR036615">
    <property type="entry name" value="Mur_ligase_C_dom_sf"/>
</dbReference>
<dbReference type="PROSITE" id="PS01011">
    <property type="entry name" value="FOLYLPOLYGLU_SYNT_1"/>
    <property type="match status" value="1"/>
</dbReference>
<comment type="catalytic activity">
    <reaction evidence="9">
        <text>UDP-N-acetyl-alpha-D-muramoyl-L-alanyl-D-glutamate + meso-2,6-diaminopimelate + ATP = UDP-N-acetyl-alpha-D-muramoyl-L-alanyl-gamma-D-glutamyl-meso-2,6-diaminopimelate + ADP + phosphate + H(+)</text>
        <dbReference type="Rhea" id="RHEA:23676"/>
        <dbReference type="ChEBI" id="CHEBI:15378"/>
        <dbReference type="ChEBI" id="CHEBI:30616"/>
        <dbReference type="ChEBI" id="CHEBI:43474"/>
        <dbReference type="ChEBI" id="CHEBI:57791"/>
        <dbReference type="ChEBI" id="CHEBI:83900"/>
        <dbReference type="ChEBI" id="CHEBI:83905"/>
        <dbReference type="ChEBI" id="CHEBI:456216"/>
        <dbReference type="EC" id="6.3.2.13"/>
    </reaction>
</comment>
<evidence type="ECO:0000259" key="12">
    <source>
        <dbReference type="Pfam" id="PF08245"/>
    </source>
</evidence>
<dbReference type="GO" id="GO:0008360">
    <property type="term" value="P:regulation of cell shape"/>
    <property type="evidence" value="ECO:0007669"/>
    <property type="project" value="UniProtKB-KW"/>
</dbReference>
<evidence type="ECO:0000256" key="3">
    <source>
        <dbReference type="ARBA" id="ARBA00022598"/>
    </source>
</evidence>
<dbReference type="Gene3D" id="3.40.1390.10">
    <property type="entry name" value="MurE/MurF, N-terminal domain"/>
    <property type="match status" value="1"/>
</dbReference>
<dbReference type="GO" id="GO:0071555">
    <property type="term" value="P:cell wall organization"/>
    <property type="evidence" value="ECO:0007669"/>
    <property type="project" value="UniProtKB-KW"/>
</dbReference>
<dbReference type="GO" id="GO:0004326">
    <property type="term" value="F:tetrahydrofolylpolyglutamate synthase activity"/>
    <property type="evidence" value="ECO:0007669"/>
    <property type="project" value="InterPro"/>
</dbReference>
<accession>A0A7X0H7X8</accession>
<keyword evidence="7 9" id="KW-0573">Peptidoglycan synthesis</keyword>
<evidence type="ECO:0000256" key="5">
    <source>
        <dbReference type="ARBA" id="ARBA00022840"/>
    </source>
</evidence>
<comment type="caution">
    <text evidence="9">Lacks conserved residue(s) required for the propagation of feature annotation.</text>
</comment>
<organism evidence="13 14">
    <name type="scientific">Algisphaera agarilytica</name>
    <dbReference type="NCBI Taxonomy" id="1385975"/>
    <lineage>
        <taxon>Bacteria</taxon>
        <taxon>Pseudomonadati</taxon>
        <taxon>Planctomycetota</taxon>
        <taxon>Phycisphaerae</taxon>
        <taxon>Phycisphaerales</taxon>
        <taxon>Phycisphaeraceae</taxon>
        <taxon>Algisphaera</taxon>
    </lineage>
</organism>
<dbReference type="NCBIfam" id="TIGR01085">
    <property type="entry name" value="murE"/>
    <property type="match status" value="1"/>
</dbReference>
<dbReference type="InterPro" id="IPR013221">
    <property type="entry name" value="Mur_ligase_cen"/>
</dbReference>
<keyword evidence="2 9" id="KW-0963">Cytoplasm</keyword>
<dbReference type="UniPathway" id="UPA00219"/>
<dbReference type="InterPro" id="IPR036565">
    <property type="entry name" value="Mur-like_cat_sf"/>
</dbReference>
<dbReference type="InterPro" id="IPR035911">
    <property type="entry name" value="MurE/MurF_N"/>
</dbReference>
<dbReference type="GO" id="GO:0051301">
    <property type="term" value="P:cell division"/>
    <property type="evidence" value="ECO:0007669"/>
    <property type="project" value="UniProtKB-KW"/>
</dbReference>
<dbReference type="InterPro" id="IPR005761">
    <property type="entry name" value="UDP-N-AcMur-Glu-dNH2Pim_ligase"/>
</dbReference>
<keyword evidence="9 10" id="KW-0131">Cell cycle</keyword>
<feature type="binding site" evidence="9">
    <location>
        <begin position="116"/>
        <end position="122"/>
    </location>
    <ligand>
        <name>ATP</name>
        <dbReference type="ChEBI" id="CHEBI:30616"/>
    </ligand>
</feature>
<feature type="binding site" evidence="9">
    <location>
        <position position="475"/>
    </location>
    <ligand>
        <name>meso-2,6-diaminopimelate</name>
        <dbReference type="ChEBI" id="CHEBI:57791"/>
    </ligand>
</feature>
<dbReference type="Proteomes" id="UP000541810">
    <property type="component" value="Unassembled WGS sequence"/>
</dbReference>
<feature type="binding site" evidence="9">
    <location>
        <begin position="160"/>
        <end position="161"/>
    </location>
    <ligand>
        <name>UDP-N-acetyl-alpha-D-muramoyl-L-alanyl-D-glutamate</name>
        <dbReference type="ChEBI" id="CHEBI:83900"/>
    </ligand>
</feature>
<dbReference type="GO" id="GO:0005524">
    <property type="term" value="F:ATP binding"/>
    <property type="evidence" value="ECO:0007669"/>
    <property type="project" value="UniProtKB-UniRule"/>
</dbReference>
<feature type="binding site" evidence="9">
    <location>
        <position position="195"/>
    </location>
    <ligand>
        <name>UDP-N-acetyl-alpha-D-muramoyl-L-alanyl-D-glutamate</name>
        <dbReference type="ChEBI" id="CHEBI:83900"/>
    </ligand>
</feature>
<evidence type="ECO:0000313" key="13">
    <source>
        <dbReference type="EMBL" id="MBB6429756.1"/>
    </source>
</evidence>
<dbReference type="Pfam" id="PF08245">
    <property type="entry name" value="Mur_ligase_M"/>
    <property type="match status" value="1"/>
</dbReference>
<dbReference type="Gene3D" id="3.40.1190.10">
    <property type="entry name" value="Mur-like, catalytic domain"/>
    <property type="match status" value="1"/>
</dbReference>
<dbReference type="AlphaFoldDB" id="A0A7X0H7X8"/>
<feature type="binding site" evidence="9">
    <location>
        <position position="30"/>
    </location>
    <ligand>
        <name>UDP-N-acetyl-alpha-D-muramoyl-L-alanyl-D-glutamate</name>
        <dbReference type="ChEBI" id="CHEBI:83900"/>
    </ligand>
</feature>
<comment type="caution">
    <text evidence="13">The sequence shown here is derived from an EMBL/GenBank/DDBJ whole genome shotgun (WGS) entry which is preliminary data.</text>
</comment>
<feature type="domain" description="Mur ligase C-terminal" evidence="11">
    <location>
        <begin position="343"/>
        <end position="477"/>
    </location>
</feature>
<keyword evidence="9 10" id="KW-0132">Cell division</keyword>
<dbReference type="HAMAP" id="MF_00208">
    <property type="entry name" value="MurE"/>
    <property type="match status" value="1"/>
</dbReference>
<dbReference type="InterPro" id="IPR004101">
    <property type="entry name" value="Mur_ligase_C"/>
</dbReference>
<keyword evidence="9" id="KW-0460">Magnesium</keyword>
<comment type="PTM">
    <text evidence="9">Carboxylation is probably crucial for Mg(2+) binding and, consequently, for the gamma-phosphate positioning of ATP.</text>
</comment>
<feature type="binding site" evidence="9">
    <location>
        <begin position="422"/>
        <end position="425"/>
    </location>
    <ligand>
        <name>meso-2,6-diaminopimelate</name>
        <dbReference type="ChEBI" id="CHEBI:57791"/>
    </ligand>
</feature>
<sequence length="510" mass="54025">MILSSLIENLGLPLVAGDGGLELSDLTDDSRRVSEGCLFIARDTGDDRWKTFAADAIERGAAALVVPEAIEVPPGVGLVVGAGEGSGPIDQRLAGRLSARFFGEPAKRLKLIGITGTNGKTTVATLSQYLLNAAGMKCGLIGTVTIDHGSSEGPLTAELTTPGAIDLHRHFVEMVKHGCGACAMEVSSHALDQGRVDGLEFEVAVFTNLTQDHLDYHGTMENYAAAKAKLLGLLSESGVAVVNCEDEGLKLIELSSVEQDVVLSAVADERGHADASAWPSEMTASGSSAKFEGRWDAFDANLPLTGDYNLMNALQALTAAFALVPNAKCDWAQSIANCPPVPGRLERVQTSTAEVHGECPSVLVDYAHTPDALSTVLKTVHPLTKGKLICVFGCGGDRDRTKRPKMAAAVAEVADVLFLTSDNPRTEDPRQILSDTEAGVPRGKREALTVEIDRAMAIESAILRATANDTVLIAGKGHEDYQILGNEKIHFDDREQAAAALAKWVEQHDS</sequence>
<keyword evidence="4 9" id="KW-0547">Nucleotide-binding</keyword>
<keyword evidence="14" id="KW-1185">Reference proteome</keyword>
<dbReference type="PANTHER" id="PTHR23135">
    <property type="entry name" value="MUR LIGASE FAMILY MEMBER"/>
    <property type="match status" value="1"/>
</dbReference>